<feature type="region of interest" description="Disordered" evidence="4">
    <location>
        <begin position="1"/>
        <end position="49"/>
    </location>
</feature>
<gene>
    <name evidence="7" type="ORF">JIN81_12015</name>
</gene>
<dbReference type="InterPro" id="IPR041628">
    <property type="entry name" value="ChlI/MoxR_AAA_lid"/>
</dbReference>
<dbReference type="PANTHER" id="PTHR42759">
    <property type="entry name" value="MOXR FAMILY PROTEIN"/>
    <property type="match status" value="1"/>
</dbReference>
<dbReference type="Gene3D" id="1.10.8.80">
    <property type="entry name" value="Magnesium chelatase subunit I, C-Terminal domain"/>
    <property type="match status" value="1"/>
</dbReference>
<dbReference type="CDD" id="cd00009">
    <property type="entry name" value="AAA"/>
    <property type="match status" value="1"/>
</dbReference>
<evidence type="ECO:0000259" key="5">
    <source>
        <dbReference type="Pfam" id="PF07726"/>
    </source>
</evidence>
<organism evidence="7 8">
    <name type="scientific">Haloferula rosea</name>
    <dbReference type="NCBI Taxonomy" id="490093"/>
    <lineage>
        <taxon>Bacteria</taxon>
        <taxon>Pseudomonadati</taxon>
        <taxon>Verrucomicrobiota</taxon>
        <taxon>Verrucomicrobiia</taxon>
        <taxon>Verrucomicrobiales</taxon>
        <taxon>Verrucomicrobiaceae</taxon>
        <taxon>Haloferula</taxon>
    </lineage>
</organism>
<protein>
    <submittedName>
        <fullName evidence="7">MoxR family ATPase</fullName>
    </submittedName>
</protein>
<dbReference type="Proteomes" id="UP000658278">
    <property type="component" value="Unassembled WGS sequence"/>
</dbReference>
<dbReference type="InterPro" id="IPR011703">
    <property type="entry name" value="ATPase_AAA-3"/>
</dbReference>
<dbReference type="InterPro" id="IPR050764">
    <property type="entry name" value="CbbQ/NirQ/NorQ/GpvN"/>
</dbReference>
<sequence length="360" mass="38401">MNDSIPPDPEHVSPETDPVTPETEVSSIHDEPAQPEVAAEEAQPESAASGVVARMRAQIERSVLGQQEVISQVLAALLAGGHVLLEGKPGLGKTQLVLAMAKTFAGDFSRIQFTPDLMPSDVTGFRLFDMKSQTFQLRQGPVFTNLLLADEINRAPAKTQSALLEVMQERQVTIDGETMPLGAPFMTLATQNPIEHEGTYPLPEAQLDRFLMKVLLDYPDGTSETEIVTRSASEIPGASPVDSVEVVATPEEVVAAQAETAAVQVVPEVVDYAVAIVQATREAKSIALGAGTRGAISLVRIGKAIAILHGRNFVTPDDIKAASLPVLRHRVQVAPEVSIGGQTVDEILRGLVESVPAPRH</sequence>
<dbReference type="RefSeq" id="WP_200279713.1">
    <property type="nucleotide sequence ID" value="NZ_JAENII010000008.1"/>
</dbReference>
<reference evidence="7" key="1">
    <citation type="submission" date="2021-01" db="EMBL/GenBank/DDBJ databases">
        <title>Modified the classification status of verrucomicrobia.</title>
        <authorList>
            <person name="Feng X."/>
        </authorList>
    </citation>
    <scope>NUCLEOTIDE SEQUENCE</scope>
    <source>
        <strain evidence="7">KCTC 22201</strain>
    </source>
</reference>
<comment type="caution">
    <text evidence="7">The sequence shown here is derived from an EMBL/GenBank/DDBJ whole genome shotgun (WGS) entry which is preliminary data.</text>
</comment>
<evidence type="ECO:0000256" key="3">
    <source>
        <dbReference type="ARBA" id="ARBA00061607"/>
    </source>
</evidence>
<dbReference type="PANTHER" id="PTHR42759:SF1">
    <property type="entry name" value="MAGNESIUM-CHELATASE SUBUNIT CHLD"/>
    <property type="match status" value="1"/>
</dbReference>
<dbReference type="SUPFAM" id="SSF52540">
    <property type="entry name" value="P-loop containing nucleoside triphosphate hydrolases"/>
    <property type="match status" value="1"/>
</dbReference>
<evidence type="ECO:0000256" key="1">
    <source>
        <dbReference type="ARBA" id="ARBA00022741"/>
    </source>
</evidence>
<dbReference type="GO" id="GO:0016887">
    <property type="term" value="F:ATP hydrolysis activity"/>
    <property type="evidence" value="ECO:0007669"/>
    <property type="project" value="InterPro"/>
</dbReference>
<dbReference type="Pfam" id="PF17863">
    <property type="entry name" value="AAA_lid_2"/>
    <property type="match status" value="1"/>
</dbReference>
<evidence type="ECO:0000256" key="2">
    <source>
        <dbReference type="ARBA" id="ARBA00022840"/>
    </source>
</evidence>
<dbReference type="PIRSF" id="PIRSF002849">
    <property type="entry name" value="AAA_ATPase_chaperone_MoxR_prd"/>
    <property type="match status" value="1"/>
</dbReference>
<feature type="domain" description="ATPase AAA-3" evidence="5">
    <location>
        <begin position="82"/>
        <end position="212"/>
    </location>
</feature>
<dbReference type="EMBL" id="JAENII010000008">
    <property type="protein sequence ID" value="MBK1827748.1"/>
    <property type="molecule type" value="Genomic_DNA"/>
</dbReference>
<dbReference type="FunFam" id="3.40.50.300:FF:000640">
    <property type="entry name" value="MoxR family ATPase"/>
    <property type="match status" value="1"/>
</dbReference>
<name>A0A934VBU5_9BACT</name>
<evidence type="ECO:0000259" key="6">
    <source>
        <dbReference type="Pfam" id="PF17863"/>
    </source>
</evidence>
<dbReference type="Pfam" id="PF07726">
    <property type="entry name" value="AAA_3"/>
    <property type="match status" value="1"/>
</dbReference>
<dbReference type="GO" id="GO:0005524">
    <property type="term" value="F:ATP binding"/>
    <property type="evidence" value="ECO:0007669"/>
    <property type="project" value="UniProtKB-KW"/>
</dbReference>
<comment type="similarity">
    <text evidence="3">Belongs to the MoxR family.</text>
</comment>
<proteinExistence type="inferred from homology"/>
<keyword evidence="8" id="KW-1185">Reference proteome</keyword>
<evidence type="ECO:0000256" key="4">
    <source>
        <dbReference type="SAM" id="MobiDB-lite"/>
    </source>
</evidence>
<dbReference type="InterPro" id="IPR027417">
    <property type="entry name" value="P-loop_NTPase"/>
</dbReference>
<feature type="domain" description="ChlI/MoxR AAA lid" evidence="6">
    <location>
        <begin position="278"/>
        <end position="348"/>
    </location>
</feature>
<dbReference type="AlphaFoldDB" id="A0A934VBU5"/>
<evidence type="ECO:0000313" key="8">
    <source>
        <dbReference type="Proteomes" id="UP000658278"/>
    </source>
</evidence>
<keyword evidence="1" id="KW-0547">Nucleotide-binding</keyword>
<accession>A0A934VBU5</accession>
<dbReference type="Gene3D" id="3.40.50.300">
    <property type="entry name" value="P-loop containing nucleotide triphosphate hydrolases"/>
    <property type="match status" value="1"/>
</dbReference>
<evidence type="ECO:0000313" key="7">
    <source>
        <dbReference type="EMBL" id="MBK1827748.1"/>
    </source>
</evidence>
<keyword evidence="2" id="KW-0067">ATP-binding</keyword>